<organism evidence="4 5">
    <name type="scientific">Leptospira hartskeerlii</name>
    <dbReference type="NCBI Taxonomy" id="2023177"/>
    <lineage>
        <taxon>Bacteria</taxon>
        <taxon>Pseudomonadati</taxon>
        <taxon>Spirochaetota</taxon>
        <taxon>Spirochaetia</taxon>
        <taxon>Leptospirales</taxon>
        <taxon>Leptospiraceae</taxon>
        <taxon>Leptospira</taxon>
    </lineage>
</organism>
<dbReference type="PANTHER" id="PTHR42838:SF2">
    <property type="entry name" value="NITROUS-OXIDE REDUCTASE"/>
    <property type="match status" value="1"/>
</dbReference>
<evidence type="ECO:0000313" key="5">
    <source>
        <dbReference type="Proteomes" id="UP000232196"/>
    </source>
</evidence>
<dbReference type="NCBIfam" id="TIGR04246">
    <property type="entry name" value="nitrous_NosZ_Gp"/>
    <property type="match status" value="1"/>
</dbReference>
<keyword evidence="5" id="KW-1185">Reference proteome</keyword>
<dbReference type="Gene3D" id="2.60.40.420">
    <property type="entry name" value="Cupredoxins - blue copper proteins"/>
    <property type="match status" value="1"/>
</dbReference>
<dbReference type="CDD" id="cd04223">
    <property type="entry name" value="N2OR_C"/>
    <property type="match status" value="1"/>
</dbReference>
<dbReference type="GO" id="GO:0046872">
    <property type="term" value="F:metal ion binding"/>
    <property type="evidence" value="ECO:0007669"/>
    <property type="project" value="UniProtKB-KW"/>
</dbReference>
<dbReference type="Gene3D" id="2.130.10.10">
    <property type="entry name" value="YVTN repeat-like/Quinoprotein amine dehydrogenase"/>
    <property type="match status" value="1"/>
</dbReference>
<sequence length="640" mass="71442">MRKHEFRNLVPIGLMILIGLGYGCKGGAATAALASDAAKRVYVAPGEKDEVYAFLSGGFSGQMSVYGIPSTRLFKIIPVFSVFPENGYGYDEETKNMLRTTHGYIPWDDSHHIEASMTDGKQDGRWLFLNANNTPRLARIDLKSFETKEIIEIPNSAGNHASPFATENTEYLMAATRFSVPIPQASVPIENFSKGDFKGTVTMVKVDPKSGRLSLELQILVPGFDYDLSHCGKGKSHDWCFFTSYNSEQAYKMIEVGASKNDKDYILAFNWVRAKQCLDQGKASNFGGEYYRNYLPENQPAISEKLSGVKMLQPKDCPGVMYYMPTPKSPHGTDVDPTGEYIVGGGKLATVIPVHSFSKLMDVKDKPEHRSGMIMDIPILKYESTLAGEVKKPCLGPLHTEFDGKGYAYTSCFVSSEVVKWELGTWEVQQHLPAYYSVGHLSIVGGSSKDPYGKYLIALNKITKDRYLPVGMELPQSAQLYDISGGKAELLSDFPTVGEPHYSQMIPAKLLMDKAAKIYPLEENKHPYAIKNEKDARVVREGNTVRVYMTQIRSHFKPDTIEVKSGDTVFFHVTNLEQDFDIPHGFAVSGAPEMPNLLIMPGQTRTFKWKAPKPGIYPFYCTDFCSALHQEMQQYIRVLP</sequence>
<dbReference type="InterPro" id="IPR008972">
    <property type="entry name" value="Cupredoxin"/>
</dbReference>
<reference evidence="4 5" key="1">
    <citation type="submission" date="2017-07" db="EMBL/GenBank/DDBJ databases">
        <title>Leptospira spp. isolated from tropical soils.</title>
        <authorList>
            <person name="Thibeaux R."/>
            <person name="Iraola G."/>
            <person name="Ferres I."/>
            <person name="Bierque E."/>
            <person name="Girault D."/>
            <person name="Soupe-Gilbert M.-E."/>
            <person name="Picardeau M."/>
            <person name="Goarant C."/>
        </authorList>
    </citation>
    <scope>NUCLEOTIDE SEQUENCE [LARGE SCALE GENOMIC DNA]</scope>
    <source>
        <strain evidence="4 5">MCA1-C-A1</strain>
    </source>
</reference>
<dbReference type="GO" id="GO:0030313">
    <property type="term" value="C:cell envelope"/>
    <property type="evidence" value="ECO:0007669"/>
    <property type="project" value="UniProtKB-SubCell"/>
</dbReference>
<dbReference type="InterPro" id="IPR011045">
    <property type="entry name" value="N2O_reductase_N"/>
</dbReference>
<gene>
    <name evidence="4" type="ORF">CH357_03235</name>
</gene>
<dbReference type="PANTHER" id="PTHR42838">
    <property type="entry name" value="CYTOCHROME C OXIDASE SUBUNIT II"/>
    <property type="match status" value="1"/>
</dbReference>
<evidence type="ECO:0000256" key="2">
    <source>
        <dbReference type="ARBA" id="ARBA00022723"/>
    </source>
</evidence>
<dbReference type="SUPFAM" id="SSF49503">
    <property type="entry name" value="Cupredoxins"/>
    <property type="match status" value="1"/>
</dbReference>
<protein>
    <submittedName>
        <fullName evidence="4">Nitrous oxide reductase</fullName>
    </submittedName>
</protein>
<dbReference type="Proteomes" id="UP000232196">
    <property type="component" value="Unassembled WGS sequence"/>
</dbReference>
<dbReference type="InterPro" id="IPR015943">
    <property type="entry name" value="WD40/YVTN_repeat-like_dom_sf"/>
</dbReference>
<dbReference type="SUPFAM" id="SSF50974">
    <property type="entry name" value="Nitrous oxide reductase, N-terminal domain"/>
    <property type="match status" value="1"/>
</dbReference>
<keyword evidence="3" id="KW-0186">Copper</keyword>
<dbReference type="AlphaFoldDB" id="A0A2M9XFW9"/>
<dbReference type="InterPro" id="IPR051403">
    <property type="entry name" value="NosZ/Cyto_c_oxidase_sub2"/>
</dbReference>
<dbReference type="OrthoDB" id="279535at2"/>
<dbReference type="Pfam" id="PF18764">
    <property type="entry name" value="nos_propeller"/>
    <property type="match status" value="1"/>
</dbReference>
<dbReference type="EMBL" id="NPDN01000002">
    <property type="protein sequence ID" value="PJZ26524.1"/>
    <property type="molecule type" value="Genomic_DNA"/>
</dbReference>
<comment type="caution">
    <text evidence="4">The sequence shown here is derived from an EMBL/GenBank/DDBJ whole genome shotgun (WGS) entry which is preliminary data.</text>
</comment>
<dbReference type="PROSITE" id="PS51257">
    <property type="entry name" value="PROKAR_LIPOPROTEIN"/>
    <property type="match status" value="1"/>
</dbReference>
<evidence type="ECO:0000256" key="3">
    <source>
        <dbReference type="ARBA" id="ARBA00023008"/>
    </source>
</evidence>
<comment type="subcellular location">
    <subcellularLocation>
        <location evidence="1">Cell envelope</location>
    </subcellularLocation>
</comment>
<accession>A0A2M9XFW9</accession>
<dbReference type="InterPro" id="IPR041114">
    <property type="entry name" value="Nos_propeller"/>
</dbReference>
<proteinExistence type="predicted"/>
<dbReference type="InterPro" id="IPR034205">
    <property type="entry name" value="N2OR_C"/>
</dbReference>
<keyword evidence="2" id="KW-0479">Metal-binding</keyword>
<dbReference type="InterPro" id="IPR026468">
    <property type="entry name" value="Nitrous_oxide_Rdtase_Sec-dep"/>
</dbReference>
<name>A0A2M9XFW9_9LEPT</name>
<evidence type="ECO:0000313" key="4">
    <source>
        <dbReference type="EMBL" id="PJZ26524.1"/>
    </source>
</evidence>
<evidence type="ECO:0000256" key="1">
    <source>
        <dbReference type="ARBA" id="ARBA00004196"/>
    </source>
</evidence>